<protein>
    <recommendedName>
        <fullName evidence="4">Retrotransposon gag protein</fullName>
    </recommendedName>
</protein>
<gene>
    <name evidence="2" type="ORF">COLO4_33758</name>
</gene>
<dbReference type="AlphaFoldDB" id="A0A1R3GRL4"/>
<evidence type="ECO:0000313" key="2">
    <source>
        <dbReference type="EMBL" id="OMO60754.1"/>
    </source>
</evidence>
<evidence type="ECO:0000256" key="1">
    <source>
        <dbReference type="SAM" id="MobiDB-lite"/>
    </source>
</evidence>
<keyword evidence="3" id="KW-1185">Reference proteome</keyword>
<evidence type="ECO:0008006" key="4">
    <source>
        <dbReference type="Google" id="ProtNLM"/>
    </source>
</evidence>
<evidence type="ECO:0000313" key="3">
    <source>
        <dbReference type="Proteomes" id="UP000187203"/>
    </source>
</evidence>
<organism evidence="2 3">
    <name type="scientific">Corchorus olitorius</name>
    <dbReference type="NCBI Taxonomy" id="93759"/>
    <lineage>
        <taxon>Eukaryota</taxon>
        <taxon>Viridiplantae</taxon>
        <taxon>Streptophyta</taxon>
        <taxon>Embryophyta</taxon>
        <taxon>Tracheophyta</taxon>
        <taxon>Spermatophyta</taxon>
        <taxon>Magnoliopsida</taxon>
        <taxon>eudicotyledons</taxon>
        <taxon>Gunneridae</taxon>
        <taxon>Pentapetalae</taxon>
        <taxon>rosids</taxon>
        <taxon>malvids</taxon>
        <taxon>Malvales</taxon>
        <taxon>Malvaceae</taxon>
        <taxon>Grewioideae</taxon>
        <taxon>Apeibeae</taxon>
        <taxon>Corchorus</taxon>
    </lineage>
</organism>
<dbReference type="Proteomes" id="UP000187203">
    <property type="component" value="Unassembled WGS sequence"/>
</dbReference>
<feature type="region of interest" description="Disordered" evidence="1">
    <location>
        <begin position="75"/>
        <end position="123"/>
    </location>
</feature>
<accession>A0A1R3GRL4</accession>
<proteinExistence type="predicted"/>
<sequence>MELVLDEYKPKVAMFAFVGSPLHWHQFYVNSVGGMANVRWPTYLMELKKRFASADFADPLFDLVRLRHTGYTRPPPPKSTLPAILTGSKPNYTTSTTNNSTKANTTTNSSTTPNGNFKKPTPAEIADKKRKGLCFWCQTKYNPGHKCLGAQVYSMVISDEDESMNSGYRVEEIPDIGEFSELDPEISETEVQSIISLHAIYGTSGYQTMRISCTVKHHSLVLLVDSGSTHNFVDGNVVKSLG</sequence>
<dbReference type="EMBL" id="AWUE01021828">
    <property type="protein sequence ID" value="OMO60754.1"/>
    <property type="molecule type" value="Genomic_DNA"/>
</dbReference>
<dbReference type="OrthoDB" id="1305335at2759"/>
<comment type="caution">
    <text evidence="2">The sequence shown here is derived from an EMBL/GenBank/DDBJ whole genome shotgun (WGS) entry which is preliminary data.</text>
</comment>
<reference evidence="3" key="1">
    <citation type="submission" date="2013-09" db="EMBL/GenBank/DDBJ databases">
        <title>Corchorus olitorius genome sequencing.</title>
        <authorList>
            <person name="Alam M."/>
            <person name="Haque M.S."/>
            <person name="Islam M.S."/>
            <person name="Emdad E.M."/>
            <person name="Islam M.M."/>
            <person name="Ahmed B."/>
            <person name="Halim A."/>
            <person name="Hossen Q.M.M."/>
            <person name="Hossain M.Z."/>
            <person name="Ahmed R."/>
            <person name="Khan M.M."/>
            <person name="Islam R."/>
            <person name="Rashid M.M."/>
            <person name="Khan S.A."/>
            <person name="Rahman M.S."/>
            <person name="Alam M."/>
            <person name="Yahiya A.S."/>
            <person name="Khan M.S."/>
            <person name="Azam M.S."/>
            <person name="Haque T."/>
            <person name="Lashkar M.Z.H."/>
            <person name="Akhand A.I."/>
            <person name="Morshed G."/>
            <person name="Roy S."/>
            <person name="Uddin K.S."/>
            <person name="Rabeya T."/>
            <person name="Hossain A.S."/>
            <person name="Chowdhury A."/>
            <person name="Snigdha A.R."/>
            <person name="Mortoza M.S."/>
            <person name="Matin S.A."/>
            <person name="Hoque S.M.E."/>
            <person name="Islam M.K."/>
            <person name="Roy D.K."/>
            <person name="Haider R."/>
            <person name="Moosa M.M."/>
            <person name="Elias S.M."/>
            <person name="Hasan A.M."/>
            <person name="Jahan S."/>
            <person name="Shafiuddin M."/>
            <person name="Mahmood N."/>
            <person name="Shommy N.S."/>
        </authorList>
    </citation>
    <scope>NUCLEOTIDE SEQUENCE [LARGE SCALE GENOMIC DNA]</scope>
    <source>
        <strain evidence="3">cv. O-4</strain>
    </source>
</reference>
<feature type="compositionally biased region" description="Low complexity" evidence="1">
    <location>
        <begin position="93"/>
        <end position="112"/>
    </location>
</feature>
<name>A0A1R3GRL4_9ROSI</name>